<dbReference type="SUPFAM" id="SSF53850">
    <property type="entry name" value="Periplasmic binding protein-like II"/>
    <property type="match status" value="1"/>
</dbReference>
<dbReference type="Gene3D" id="1.10.10.10">
    <property type="entry name" value="Winged helix-like DNA-binding domain superfamily/Winged helix DNA-binding domain"/>
    <property type="match status" value="1"/>
</dbReference>
<dbReference type="Gene3D" id="3.40.190.10">
    <property type="entry name" value="Periplasmic binding protein-like II"/>
    <property type="match status" value="2"/>
</dbReference>
<evidence type="ECO:0000313" key="6">
    <source>
        <dbReference type="EMBL" id="MEQ3554669.1"/>
    </source>
</evidence>
<dbReference type="PANTHER" id="PTHR30346">
    <property type="entry name" value="TRANSCRIPTIONAL DUAL REGULATOR HCAR-RELATED"/>
    <property type="match status" value="1"/>
</dbReference>
<dbReference type="SUPFAM" id="SSF46785">
    <property type="entry name" value="Winged helix' DNA-binding domain"/>
    <property type="match status" value="1"/>
</dbReference>
<dbReference type="Pfam" id="PF03466">
    <property type="entry name" value="LysR_substrate"/>
    <property type="match status" value="1"/>
</dbReference>
<evidence type="ECO:0000256" key="3">
    <source>
        <dbReference type="ARBA" id="ARBA00023125"/>
    </source>
</evidence>
<evidence type="ECO:0000313" key="7">
    <source>
        <dbReference type="Proteomes" id="UP001494902"/>
    </source>
</evidence>
<dbReference type="InterPro" id="IPR005119">
    <property type="entry name" value="LysR_subst-bd"/>
</dbReference>
<evidence type="ECO:0000256" key="2">
    <source>
        <dbReference type="ARBA" id="ARBA00023015"/>
    </source>
</evidence>
<dbReference type="PRINTS" id="PR00039">
    <property type="entry name" value="HTHLYSR"/>
</dbReference>
<dbReference type="InterPro" id="IPR036388">
    <property type="entry name" value="WH-like_DNA-bd_sf"/>
</dbReference>
<keyword evidence="3" id="KW-0238">DNA-binding</keyword>
<evidence type="ECO:0000259" key="5">
    <source>
        <dbReference type="PROSITE" id="PS50931"/>
    </source>
</evidence>
<dbReference type="PROSITE" id="PS50931">
    <property type="entry name" value="HTH_LYSR"/>
    <property type="match status" value="1"/>
</dbReference>
<evidence type="ECO:0000256" key="1">
    <source>
        <dbReference type="ARBA" id="ARBA00009437"/>
    </source>
</evidence>
<keyword evidence="7" id="KW-1185">Reference proteome</keyword>
<dbReference type="InterPro" id="IPR000847">
    <property type="entry name" value="LysR_HTH_N"/>
</dbReference>
<name>A0ABV1KJM8_9PSEU</name>
<dbReference type="Pfam" id="PF00126">
    <property type="entry name" value="HTH_1"/>
    <property type="match status" value="1"/>
</dbReference>
<keyword evidence="2" id="KW-0805">Transcription regulation</keyword>
<protein>
    <submittedName>
        <fullName evidence="6">LysR family transcriptional regulator</fullName>
    </submittedName>
</protein>
<feature type="domain" description="HTH lysR-type" evidence="5">
    <location>
        <begin position="9"/>
        <end position="61"/>
    </location>
</feature>
<dbReference type="PANTHER" id="PTHR30346:SF28">
    <property type="entry name" value="HTH-TYPE TRANSCRIPTIONAL REGULATOR CYNR"/>
    <property type="match status" value="1"/>
</dbReference>
<dbReference type="InterPro" id="IPR036390">
    <property type="entry name" value="WH_DNA-bd_sf"/>
</dbReference>
<evidence type="ECO:0000256" key="4">
    <source>
        <dbReference type="ARBA" id="ARBA00023163"/>
    </source>
</evidence>
<dbReference type="EMBL" id="JBEDNQ010000016">
    <property type="protein sequence ID" value="MEQ3554669.1"/>
    <property type="molecule type" value="Genomic_DNA"/>
</dbReference>
<comment type="caution">
    <text evidence="6">The sequence shown here is derived from an EMBL/GenBank/DDBJ whole genome shotgun (WGS) entry which is preliminary data.</text>
</comment>
<proteinExistence type="inferred from homology"/>
<accession>A0ABV1KJM8</accession>
<gene>
    <name evidence="6" type="ORF">WIS52_29745</name>
</gene>
<organism evidence="6 7">
    <name type="scientific">Pseudonocardia nematodicida</name>
    <dbReference type="NCBI Taxonomy" id="1206997"/>
    <lineage>
        <taxon>Bacteria</taxon>
        <taxon>Bacillati</taxon>
        <taxon>Actinomycetota</taxon>
        <taxon>Actinomycetes</taxon>
        <taxon>Pseudonocardiales</taxon>
        <taxon>Pseudonocardiaceae</taxon>
        <taxon>Pseudonocardia</taxon>
    </lineage>
</organism>
<sequence length="298" mass="30832">MHESLAPALYRFAAVARTGHLTRAAEEIGVPQPTLSRAIARLEDDLGVALFRRAGRGLRLTAAGQALRVRADAALAELAAAAAEIAGDADPATGRASLGFLGTMGPVAVPRILRGLRRTSPGIRIELVQSPHAALLERVRAGTVDVALTSPMPDEPDLTAVVLAEEELRLAVPVSHRLAAAPAGVELAAAAGEPFLLFAPGYGLRGQVESWCAEAGFRPQPAFEGGETETLRGLVGAGLGVALLPAGPDVPGVVQLPVRAPRTVRPLGMVHLSGDRPTPPVRALCTFLTAHGHTLLGI</sequence>
<reference evidence="6 7" key="1">
    <citation type="submission" date="2024-03" db="EMBL/GenBank/DDBJ databases">
        <title>Draft genome sequence of Pseudonocardia nematodicida JCM 31783.</title>
        <authorList>
            <person name="Butdee W."/>
            <person name="Duangmal K."/>
        </authorList>
    </citation>
    <scope>NUCLEOTIDE SEQUENCE [LARGE SCALE GENOMIC DNA]</scope>
    <source>
        <strain evidence="6 7">JCM 31783</strain>
    </source>
</reference>
<keyword evidence="4" id="KW-0804">Transcription</keyword>
<comment type="similarity">
    <text evidence="1">Belongs to the LysR transcriptional regulatory family.</text>
</comment>
<dbReference type="Proteomes" id="UP001494902">
    <property type="component" value="Unassembled WGS sequence"/>
</dbReference>
<dbReference type="RefSeq" id="WP_349301740.1">
    <property type="nucleotide sequence ID" value="NZ_JBEDNQ010000016.1"/>
</dbReference>